<keyword evidence="1" id="KW-0732">Signal</keyword>
<dbReference type="AlphaFoldDB" id="A0ABD0VSP8"/>
<dbReference type="Proteomes" id="UP001552299">
    <property type="component" value="Unassembled WGS sequence"/>
</dbReference>
<feature type="chain" id="PRO_5044843025" description="Transducin/WD40 repeat-like superfamily protein" evidence="1">
    <location>
        <begin position="21"/>
        <end position="880"/>
    </location>
</feature>
<gene>
    <name evidence="2" type="ORF">M5K25_001742</name>
</gene>
<organism evidence="2 3">
    <name type="scientific">Dendrobium thyrsiflorum</name>
    <name type="common">Pinecone-like raceme dendrobium</name>
    <name type="synonym">Orchid</name>
    <dbReference type="NCBI Taxonomy" id="117978"/>
    <lineage>
        <taxon>Eukaryota</taxon>
        <taxon>Viridiplantae</taxon>
        <taxon>Streptophyta</taxon>
        <taxon>Embryophyta</taxon>
        <taxon>Tracheophyta</taxon>
        <taxon>Spermatophyta</taxon>
        <taxon>Magnoliopsida</taxon>
        <taxon>Liliopsida</taxon>
        <taxon>Asparagales</taxon>
        <taxon>Orchidaceae</taxon>
        <taxon>Epidendroideae</taxon>
        <taxon>Malaxideae</taxon>
        <taxon>Dendrobiinae</taxon>
        <taxon>Dendrobium</taxon>
    </lineage>
</organism>
<sequence length="880" mass="95688">MNFRSLLWLGPALLFSSSTAVGVLGWDSRVRTILSISMPCSVLLGTLNDRLLFVNPTDINLKQKKGVEIRTCLVGLLEPLLIGFTTMQQHFEQKIDLPEVLYQITSRFDSLYITPRSLDILANGCPVCSDLALSLSQAGPQFTQVQRCVYAIKALRFPSALSVLKDEYLRSRYYPQCPPTSNLFHRFQQLAHACIMYGQFDSAKETYEVISDFESMLDLFICHLNPSAMRWLAERLEDAATNSELRRYCERILRVRSTGWTQSSLFANFAAESMVPKGPEWGGGNWEIKTTVRIKNIPQWELAGEVTPYMKTDDGGIPSIIADHIGVYLGAIKGRGNVVEVSEKSLVRTITATSSENNDSAASAVISLKNNTGKTSDTNVGSHVDSLDKPLSGTGALLDEQTKAEEEFKRSLYGEFNCCSSDEDEATSKTKKINIRIRDKPVSDSAVNINKLKEATKQFKIGDALMRSKSISRGSQDIPPLSPLPAPTTTTFACSSMRSPPADAFKTDISTPATQASSRVGAMGMSAEPIPEDFFENTISAIHVAASLPPPGSYLLKMDQNFHDSKNGGKIKSKQNITTSISLVDGGVPAQLSQHPGIPREGLGLSDGGIPPQVKLLSPHLPISSQAIDLSSLEALGSNVMKFSQRSPSTPIVVPPSQVPRGVPASICFKSGLAHLEQNELPDSLSCFDEAFFILAKDHSNGSDIKGQATICAHYKIAVAILQEIARLQKVHGSSTISAKEEIARLSRHLASLPLLAKHRINCIRTAIKRNIDVQNFGYAKQMLDLLLVKAPPSKQDELRSLIEMCVQRGLSNMSINPQEDPSQFCAASLSRLSTIGHDICDLCGSKFSARSSPGCIVCGMGCIKRSDAVAASPASSPFG</sequence>
<protein>
    <recommendedName>
        <fullName evidence="4">Transducin/WD40 repeat-like superfamily protein</fullName>
    </recommendedName>
</protein>
<reference evidence="2 3" key="1">
    <citation type="journal article" date="2024" name="Plant Biotechnol. J.">
        <title>Dendrobium thyrsiflorum genome and its molecular insights into genes involved in important horticultural traits.</title>
        <authorList>
            <person name="Chen B."/>
            <person name="Wang J.Y."/>
            <person name="Zheng P.J."/>
            <person name="Li K.L."/>
            <person name="Liang Y.M."/>
            <person name="Chen X.F."/>
            <person name="Zhang C."/>
            <person name="Zhao X."/>
            <person name="He X."/>
            <person name="Zhang G.Q."/>
            <person name="Liu Z.J."/>
            <person name="Xu Q."/>
        </authorList>
    </citation>
    <scope>NUCLEOTIDE SEQUENCE [LARGE SCALE GENOMIC DNA]</scope>
    <source>
        <strain evidence="2">GZMU011</strain>
    </source>
</reference>
<evidence type="ECO:0000313" key="2">
    <source>
        <dbReference type="EMBL" id="KAL0927560.1"/>
    </source>
</evidence>
<dbReference type="PANTHER" id="PTHR19878:SF17">
    <property type="entry name" value="TRANSDUCIN_WD40 REPEAT-LIKE SUPERFAMILY PROTEIN"/>
    <property type="match status" value="1"/>
</dbReference>
<evidence type="ECO:0000256" key="1">
    <source>
        <dbReference type="SAM" id="SignalP"/>
    </source>
</evidence>
<accession>A0ABD0VSP8</accession>
<feature type="signal peptide" evidence="1">
    <location>
        <begin position="1"/>
        <end position="20"/>
    </location>
</feature>
<evidence type="ECO:0000313" key="3">
    <source>
        <dbReference type="Proteomes" id="UP001552299"/>
    </source>
</evidence>
<name>A0ABD0VSP8_DENTH</name>
<proteinExistence type="predicted"/>
<comment type="caution">
    <text evidence="2">The sequence shown here is derived from an EMBL/GenBank/DDBJ whole genome shotgun (WGS) entry which is preliminary data.</text>
</comment>
<evidence type="ECO:0008006" key="4">
    <source>
        <dbReference type="Google" id="ProtNLM"/>
    </source>
</evidence>
<keyword evidence="3" id="KW-1185">Reference proteome</keyword>
<dbReference type="EMBL" id="JANQDX010000002">
    <property type="protein sequence ID" value="KAL0927560.1"/>
    <property type="molecule type" value="Genomic_DNA"/>
</dbReference>
<dbReference type="InterPro" id="IPR045160">
    <property type="entry name" value="ATG16"/>
</dbReference>
<dbReference type="PANTHER" id="PTHR19878">
    <property type="entry name" value="AUTOPHAGY PROTEIN 16-LIKE"/>
    <property type="match status" value="1"/>
</dbReference>